<evidence type="ECO:0000259" key="2">
    <source>
        <dbReference type="Pfam" id="PF04471"/>
    </source>
</evidence>
<reference evidence="4" key="1">
    <citation type="submission" date="2016-10" db="EMBL/GenBank/DDBJ databases">
        <authorList>
            <person name="Varghese N."/>
        </authorList>
    </citation>
    <scope>NUCLEOTIDE SEQUENCE [LARGE SCALE GENOMIC DNA]</scope>
    <source>
        <strain evidence="4">DSM 45096 / BCRC 16803 / CGMCC 4.1857 / CIP 109030 / JCM 12277 / KCTC 19219 / NBRC 100920 / 33214</strain>
    </source>
</reference>
<keyword evidence="1" id="KW-1133">Transmembrane helix</keyword>
<accession>A0A1H8ACB2</accession>
<dbReference type="Gene3D" id="3.40.1350.10">
    <property type="match status" value="1"/>
</dbReference>
<dbReference type="InterPro" id="IPR011335">
    <property type="entry name" value="Restrct_endonuc-II-like"/>
</dbReference>
<feature type="domain" description="Restriction endonuclease type IV Mrr" evidence="2">
    <location>
        <begin position="94"/>
        <end position="206"/>
    </location>
</feature>
<dbReference type="GO" id="GO:0015666">
    <property type="term" value="F:restriction endodeoxyribonuclease activity"/>
    <property type="evidence" value="ECO:0007669"/>
    <property type="project" value="TreeGrafter"/>
</dbReference>
<dbReference type="EMBL" id="FOAZ01000043">
    <property type="protein sequence ID" value="SEM68193.1"/>
    <property type="molecule type" value="Genomic_DNA"/>
</dbReference>
<proteinExistence type="predicted"/>
<dbReference type="InterPro" id="IPR052906">
    <property type="entry name" value="Type_IV_Methyl-Rstrct_Enzyme"/>
</dbReference>
<organism evidence="3 4">
    <name type="scientific">Streptacidiphilus jiangxiensis</name>
    <dbReference type="NCBI Taxonomy" id="235985"/>
    <lineage>
        <taxon>Bacteria</taxon>
        <taxon>Bacillati</taxon>
        <taxon>Actinomycetota</taxon>
        <taxon>Actinomycetes</taxon>
        <taxon>Kitasatosporales</taxon>
        <taxon>Streptomycetaceae</taxon>
        <taxon>Streptacidiphilus</taxon>
    </lineage>
</organism>
<keyword evidence="1" id="KW-0812">Transmembrane</keyword>
<feature type="transmembrane region" description="Helical" evidence="1">
    <location>
        <begin position="32"/>
        <end position="57"/>
    </location>
</feature>
<evidence type="ECO:0000256" key="1">
    <source>
        <dbReference type="SAM" id="Phobius"/>
    </source>
</evidence>
<keyword evidence="4" id="KW-1185">Reference proteome</keyword>
<gene>
    <name evidence="3" type="ORF">SAMN05414137_14324</name>
</gene>
<protein>
    <submittedName>
        <fullName evidence="3">Restriction system protein</fullName>
    </submittedName>
</protein>
<dbReference type="Proteomes" id="UP000183015">
    <property type="component" value="Unassembled WGS sequence"/>
</dbReference>
<dbReference type="RefSeq" id="WP_052438830.1">
    <property type="nucleotide sequence ID" value="NZ_BBPN01000016.1"/>
</dbReference>
<dbReference type="InterPro" id="IPR011856">
    <property type="entry name" value="tRNA_endonuc-like_dom_sf"/>
</dbReference>
<dbReference type="GO" id="GO:0009307">
    <property type="term" value="P:DNA restriction-modification system"/>
    <property type="evidence" value="ECO:0007669"/>
    <property type="project" value="InterPro"/>
</dbReference>
<dbReference type="STRING" id="235985.SAMN05414137_14324"/>
<keyword evidence="1" id="KW-0472">Membrane</keyword>
<dbReference type="PANTHER" id="PTHR30015:SF6">
    <property type="entry name" value="SLL1429 PROTEIN"/>
    <property type="match status" value="1"/>
</dbReference>
<dbReference type="GO" id="GO:0003677">
    <property type="term" value="F:DNA binding"/>
    <property type="evidence" value="ECO:0007669"/>
    <property type="project" value="InterPro"/>
</dbReference>
<dbReference type="InterPro" id="IPR007560">
    <property type="entry name" value="Restrct_endonuc_IV_Mrr"/>
</dbReference>
<dbReference type="eggNOG" id="COG1787">
    <property type="taxonomic scope" value="Bacteria"/>
</dbReference>
<evidence type="ECO:0000313" key="3">
    <source>
        <dbReference type="EMBL" id="SEM68193.1"/>
    </source>
</evidence>
<name>A0A1H8ACB2_STRJI</name>
<evidence type="ECO:0000313" key="4">
    <source>
        <dbReference type="Proteomes" id="UP000183015"/>
    </source>
</evidence>
<dbReference type="SUPFAM" id="SSF52980">
    <property type="entry name" value="Restriction endonuclease-like"/>
    <property type="match status" value="1"/>
</dbReference>
<sequence length="216" mass="23846">MNRAQRRLAVRGLLLVVVIGVLDWLYNEGRAHAAVAGLLLTLLLLAGVLAGIGWWAARMVKARRARERELVRLEEEAQRRWARQRQLRDLQVFLAMDPREFEESLAELCRRDGCTFVRVVGGSGDLGADVIARTPDGRVMVIQAKRFGPRNRVGSQAVQIVNGTARDQHGADLAVIVTTSSFTRQAREFAGRVGIVLVDEQGLAGWANQSGSAPWN</sequence>
<dbReference type="Pfam" id="PF04471">
    <property type="entry name" value="Mrr_cat"/>
    <property type="match status" value="1"/>
</dbReference>
<feature type="transmembrane region" description="Helical" evidence="1">
    <location>
        <begin position="9"/>
        <end position="26"/>
    </location>
</feature>
<dbReference type="AlphaFoldDB" id="A0A1H8ACB2"/>
<dbReference type="PANTHER" id="PTHR30015">
    <property type="entry name" value="MRR RESTRICTION SYSTEM PROTEIN"/>
    <property type="match status" value="1"/>
</dbReference>